<comment type="pathway">
    <text evidence="2">Antibiotic biosynthesis.</text>
</comment>
<dbReference type="GO" id="GO:0033068">
    <property type="term" value="P:macrolide biosynthetic process"/>
    <property type="evidence" value="ECO:0007669"/>
    <property type="project" value="UniProtKB-ARBA"/>
</dbReference>
<evidence type="ECO:0000256" key="6">
    <source>
        <dbReference type="ARBA" id="ARBA00023194"/>
    </source>
</evidence>
<dbReference type="SMART" id="SM00822">
    <property type="entry name" value="PKS_KR"/>
    <property type="match status" value="1"/>
</dbReference>
<dbReference type="InterPro" id="IPR049900">
    <property type="entry name" value="PKS_mFAS_DH"/>
</dbReference>
<feature type="domain" description="PKS/mFAS DH" evidence="12">
    <location>
        <begin position="923"/>
        <end position="1192"/>
    </location>
</feature>
<keyword evidence="3" id="KW-0596">Phosphopantetheine</keyword>
<dbReference type="InterPro" id="IPR001227">
    <property type="entry name" value="Ac_transferase_dom_sf"/>
</dbReference>
<dbReference type="Gene3D" id="3.40.50.720">
    <property type="entry name" value="NAD(P)-binding Rossmann-like Domain"/>
    <property type="match status" value="1"/>
</dbReference>
<dbReference type="SMART" id="SM00823">
    <property type="entry name" value="PKS_PP"/>
    <property type="match status" value="1"/>
</dbReference>
<dbReference type="Pfam" id="PF00550">
    <property type="entry name" value="PP-binding"/>
    <property type="match status" value="1"/>
</dbReference>
<dbReference type="PROSITE" id="PS50075">
    <property type="entry name" value="CARRIER"/>
    <property type="match status" value="1"/>
</dbReference>
<evidence type="ECO:0000259" key="11">
    <source>
        <dbReference type="PROSITE" id="PS52004"/>
    </source>
</evidence>
<dbReference type="InterPro" id="IPR042104">
    <property type="entry name" value="PKS_dehydratase_sf"/>
</dbReference>
<proteinExistence type="predicted"/>
<protein>
    <submittedName>
        <fullName evidence="13">SDR family NAD(P)-dependent oxidoreductase</fullName>
    </submittedName>
</protein>
<dbReference type="Proteomes" id="UP000515512">
    <property type="component" value="Chromosome"/>
</dbReference>
<dbReference type="SUPFAM" id="SSF47336">
    <property type="entry name" value="ACP-like"/>
    <property type="match status" value="1"/>
</dbReference>
<dbReference type="InterPro" id="IPR049551">
    <property type="entry name" value="PKS_DH_C"/>
</dbReference>
<dbReference type="Pfam" id="PF16197">
    <property type="entry name" value="KAsynt_C_assoc"/>
    <property type="match status" value="1"/>
</dbReference>
<dbReference type="GO" id="GO:0004315">
    <property type="term" value="F:3-oxoacyl-[acyl-carrier-protein] synthase activity"/>
    <property type="evidence" value="ECO:0007669"/>
    <property type="project" value="InterPro"/>
</dbReference>
<dbReference type="GO" id="GO:0006633">
    <property type="term" value="P:fatty acid biosynthetic process"/>
    <property type="evidence" value="ECO:0007669"/>
    <property type="project" value="InterPro"/>
</dbReference>
<evidence type="ECO:0000256" key="3">
    <source>
        <dbReference type="ARBA" id="ARBA00022450"/>
    </source>
</evidence>
<dbReference type="CDD" id="cd08956">
    <property type="entry name" value="KR_3_FAS_SDR_x"/>
    <property type="match status" value="1"/>
</dbReference>
<dbReference type="Pfam" id="PF08659">
    <property type="entry name" value="KR"/>
    <property type="match status" value="1"/>
</dbReference>
<dbReference type="Pfam" id="PF22953">
    <property type="entry name" value="SpnB_Rossmann"/>
    <property type="match status" value="1"/>
</dbReference>
<feature type="domain" description="Ketosynthase family 3 (KS3)" evidence="11">
    <location>
        <begin position="34"/>
        <end position="458"/>
    </location>
</feature>
<dbReference type="Gene3D" id="3.40.47.10">
    <property type="match status" value="1"/>
</dbReference>
<dbReference type="GO" id="GO:0004312">
    <property type="term" value="F:fatty acid synthase activity"/>
    <property type="evidence" value="ECO:0007669"/>
    <property type="project" value="TreeGrafter"/>
</dbReference>
<keyword evidence="7" id="KW-0511">Multifunctional enzyme</keyword>
<dbReference type="InterPro" id="IPR014030">
    <property type="entry name" value="Ketoacyl_synth_N"/>
</dbReference>
<evidence type="ECO:0000256" key="1">
    <source>
        <dbReference type="ARBA" id="ARBA00001957"/>
    </source>
</evidence>
<keyword evidence="8" id="KW-0012">Acyltransferase</keyword>
<dbReference type="PANTHER" id="PTHR43775">
    <property type="entry name" value="FATTY ACID SYNTHASE"/>
    <property type="match status" value="1"/>
</dbReference>
<dbReference type="SMART" id="SM00825">
    <property type="entry name" value="PKS_KS"/>
    <property type="match status" value="1"/>
</dbReference>
<dbReference type="Pfam" id="PF00698">
    <property type="entry name" value="Acyl_transf_1"/>
    <property type="match status" value="1"/>
</dbReference>
<dbReference type="FunFam" id="3.40.366.10:FF:000002">
    <property type="entry name" value="Probable polyketide synthase 2"/>
    <property type="match status" value="1"/>
</dbReference>
<evidence type="ECO:0000256" key="9">
    <source>
        <dbReference type="PROSITE-ProRule" id="PRU01363"/>
    </source>
</evidence>
<dbReference type="InterPro" id="IPR015083">
    <property type="entry name" value="NorB/c/GfsB-D-like_docking"/>
</dbReference>
<dbReference type="InterPro" id="IPR016035">
    <property type="entry name" value="Acyl_Trfase/lysoPLipase"/>
</dbReference>
<evidence type="ECO:0000259" key="10">
    <source>
        <dbReference type="PROSITE" id="PS50075"/>
    </source>
</evidence>
<dbReference type="InterPro" id="IPR009081">
    <property type="entry name" value="PP-bd_ACP"/>
</dbReference>
<dbReference type="InterPro" id="IPR020841">
    <property type="entry name" value="PKS_Beta-ketoAc_synthase_dom"/>
</dbReference>
<name>A0A7D6ZEA2_9NOCA</name>
<evidence type="ECO:0000256" key="5">
    <source>
        <dbReference type="ARBA" id="ARBA00022679"/>
    </source>
</evidence>
<dbReference type="GO" id="GO:0031177">
    <property type="term" value="F:phosphopantetheine binding"/>
    <property type="evidence" value="ECO:0007669"/>
    <property type="project" value="InterPro"/>
</dbReference>
<dbReference type="InterPro" id="IPR036736">
    <property type="entry name" value="ACP-like_sf"/>
</dbReference>
<evidence type="ECO:0000313" key="13">
    <source>
        <dbReference type="EMBL" id="QLY28087.1"/>
    </source>
</evidence>
<feature type="active site" description="Proton acceptor; for dehydratase activity" evidence="9">
    <location>
        <position position="955"/>
    </location>
</feature>
<feature type="region of interest" description="C-terminal hotdog fold" evidence="9">
    <location>
        <begin position="1055"/>
        <end position="1192"/>
    </location>
</feature>
<keyword evidence="5" id="KW-0808">Transferase</keyword>
<dbReference type="Gene3D" id="1.10.1200.10">
    <property type="entry name" value="ACP-like"/>
    <property type="match status" value="1"/>
</dbReference>
<keyword evidence="6" id="KW-0045">Antibiotic biosynthesis</keyword>
<dbReference type="SMART" id="SM00826">
    <property type="entry name" value="PKS_DH"/>
    <property type="match status" value="1"/>
</dbReference>
<gene>
    <name evidence="13" type="ORF">H0264_22080</name>
</gene>
<dbReference type="Pfam" id="PF14765">
    <property type="entry name" value="PS-DH"/>
    <property type="match status" value="1"/>
</dbReference>
<dbReference type="Gene3D" id="3.30.70.3290">
    <property type="match status" value="1"/>
</dbReference>
<dbReference type="InterPro" id="IPR016036">
    <property type="entry name" value="Malonyl_transacylase_ACP-bd"/>
</dbReference>
<dbReference type="InterPro" id="IPR016039">
    <property type="entry name" value="Thiolase-like"/>
</dbReference>
<dbReference type="Gene3D" id="3.40.366.10">
    <property type="entry name" value="Malonyl-Coenzyme A Acyl Carrier Protein, domain 2"/>
    <property type="match status" value="1"/>
</dbReference>
<dbReference type="InterPro" id="IPR013968">
    <property type="entry name" value="PKS_KR"/>
</dbReference>
<evidence type="ECO:0000256" key="2">
    <source>
        <dbReference type="ARBA" id="ARBA00004792"/>
    </source>
</evidence>
<dbReference type="InterPro" id="IPR036291">
    <property type="entry name" value="NAD(P)-bd_dom_sf"/>
</dbReference>
<dbReference type="SUPFAM" id="SSF51735">
    <property type="entry name" value="NAD(P)-binding Rossmann-fold domains"/>
    <property type="match status" value="2"/>
</dbReference>
<dbReference type="Pfam" id="PF00109">
    <property type="entry name" value="ketoacyl-synt"/>
    <property type="match status" value="1"/>
</dbReference>
<keyword evidence="14" id="KW-1185">Reference proteome</keyword>
<dbReference type="InterPro" id="IPR020807">
    <property type="entry name" value="PKS_DH"/>
</dbReference>
<dbReference type="Pfam" id="PF02801">
    <property type="entry name" value="Ketoacyl-synt_C"/>
    <property type="match status" value="1"/>
</dbReference>
<dbReference type="FunFam" id="3.40.47.10:FF:000019">
    <property type="entry name" value="Polyketide synthase type I"/>
    <property type="match status" value="1"/>
</dbReference>
<feature type="active site" description="Proton donor; for dehydratase activity" evidence="9">
    <location>
        <position position="1116"/>
    </location>
</feature>
<feature type="region of interest" description="N-terminal hotdog fold" evidence="9">
    <location>
        <begin position="923"/>
        <end position="1044"/>
    </location>
</feature>
<evidence type="ECO:0000256" key="4">
    <source>
        <dbReference type="ARBA" id="ARBA00022553"/>
    </source>
</evidence>
<dbReference type="InterPro" id="IPR032821">
    <property type="entry name" value="PKS_assoc"/>
</dbReference>
<dbReference type="InterPro" id="IPR049552">
    <property type="entry name" value="PKS_DH_N"/>
</dbReference>
<evidence type="ECO:0000256" key="7">
    <source>
        <dbReference type="ARBA" id="ARBA00023268"/>
    </source>
</evidence>
<dbReference type="SUPFAM" id="SSF55048">
    <property type="entry name" value="Probable ACP-binding domain of malonyl-CoA ACP transacylase"/>
    <property type="match status" value="1"/>
</dbReference>
<sequence length="1728" mass="181731">MSMSNEKMLENLRWVTAELQKTRRDHRELESAASEPIAIVGMGCRFPGGVTSPEQLWELVADARDVIGEFPGDRGWDVDGLYDPDPAAAGRTYTRSGGFLYDAAEFDAGFFGISPREALAMDPQQRLLLEVSWEALERAGIDPKSLRGSDTGVYTGVMYHDYAGRMREVPREVEGYLGFGSAGSVASGRVSYVLGLEGPAVSVDTACSSSLVALHQAVSALRSGECGLALVAGVTVMSTPVNFVEFSRQRGLSADGRCRAFAASADGTGWAEGAGVLVVTRLSEALRRGHEVLAVVRGSAVNQDGASNGLSAPNGPSQQRVIRRALANARVSPAEVDVVEAHGTGTTLGDPIEAQALLATYGQDRRSPLLLGSLKSNIGHTQAAAGVAGVIKMVMALRHGVVPPTLHVDEPTPHVDWTAGAVELVTEAVPWPEVDRPRRAAVSSFGVSGTNAHVVLEQAPVVEAAAAVSSAPLDMPVPWVLSARSRDALAGQARALARFIADHPSVDVFDVAAALVDTRSRFEHRAVVTAADRDGLVSGLQAVAGAEPASGVAEGVAGAGGTAFVFPGQGAQWLGMGRELYEAFPEFASELDRVAAALDTRLGCSLRSIMWGDDETLLNRTGFTQAALFAVEVALFRLLAGWGVHPDFVAGHSIGELAAAYVSGVWSLEDAATLVAARGRLMDALPAGGVMAAVQVGEAEVLALLTDDCGVAAVNGPDSVVVSGAGEAIAKIVETLRAQGRRTKQLTVSHAFHSPLMTPMLDEFATVAQGIAYAEPRIPIVSTRTGALADESLRTPAHWVDHVRDTVRFADGIESLGALGVTRFVELGPAGGLSALIEQAVNRQDLVTVSALRPGHSESATVLATLAQIEVSGGGVDWPSVLRGRGGRRVDLPTYAFQRQRYWLETDTAAGDAASLGLGDARHPLLGAVVELAEDEGWVFTGRVSLRTHPWLADHAVDGAVLLPGSAFAELALRAAREVGCGGVRELTLVAPLVIPEHGGVSLQVRVSAADTAGAHAISITSRTGDAPRVLHGQGTLALIPVSHESSVNELPAGASEVDVADGYRRLADNKIDYGPAFRGVRAAWRVGEEVFAEVQLPDVVLGEASGFAVHPALLDAAIHSLAIGDRPGGEIGLPYSWSDLSLRTTGPSAVRVHGRKAGADSWTLALSDLDGRVVGTVGNLMTRAGGPTTDSLYTLDWRELDAQPGEDLASEWVVDGTDLYAVLDRADIFCRFSVESVAEIAGDSDSGTRVVRTVRSKRHANGTAGSAFEISCRVLDLVQEWNSVARPNRSRLIILTENAVSVNGSEELDLAAAAVWGLVRSAQTEHPDSMVLVDTDGNYDSLRALVDAVACGESQIAIRDGRAYAPRLINAQPSLTEFDGFAGTVLITGGTGALGAAVARHLVEKYRTPSLLLVSRAGLTAPGAIDLKRELLAAGATAVEVVACDIADRGAVRALLDTIPAAYPLQGIVHAAGVLADSAIESMSAADIATVFRPKVDAAMNLFESTADYDLSAFVLFSSIAGVLGGAGQANYAAANAFLDGLAEYGQMRGRKVTSLAWGLWKQSGGMTGHLRESDLLRMKRLGIEALTEAEGLHLFDLALRSDDATLAPVRLSKRNLVSAKTNRADTEQTFAAEIRGHSGEERERALLDVVLDSVSGVLGYRPEEVDTERNIHFSELGLDSLTAIEFRNRLKIVTGLTLPSTLIFDYPTVAELAAHLGEQLEGTVNS</sequence>
<dbReference type="SUPFAM" id="SSF52151">
    <property type="entry name" value="FabD/lysophospholipase-like"/>
    <property type="match status" value="1"/>
</dbReference>
<comment type="cofactor">
    <cofactor evidence="1">
        <name>pantetheine 4'-phosphate</name>
        <dbReference type="ChEBI" id="CHEBI:47942"/>
    </cofactor>
</comment>
<dbReference type="InterPro" id="IPR050091">
    <property type="entry name" value="PKS_NRPS_Biosynth_Enz"/>
</dbReference>
<dbReference type="InterPro" id="IPR014043">
    <property type="entry name" value="Acyl_transferase_dom"/>
</dbReference>
<dbReference type="PANTHER" id="PTHR43775:SF51">
    <property type="entry name" value="INACTIVE PHENOLPHTHIOCEROL SYNTHESIS POLYKETIDE SYNTHASE TYPE I PKS1-RELATED"/>
    <property type="match status" value="1"/>
</dbReference>
<dbReference type="InterPro" id="IPR055123">
    <property type="entry name" value="SpnB-like_Rossmann"/>
</dbReference>
<dbReference type="InterPro" id="IPR057326">
    <property type="entry name" value="KR_dom"/>
</dbReference>
<dbReference type="SMART" id="SM00827">
    <property type="entry name" value="PKS_AT"/>
    <property type="match status" value="1"/>
</dbReference>
<evidence type="ECO:0000259" key="12">
    <source>
        <dbReference type="PROSITE" id="PS52019"/>
    </source>
</evidence>
<evidence type="ECO:0000313" key="14">
    <source>
        <dbReference type="Proteomes" id="UP000515512"/>
    </source>
</evidence>
<dbReference type="PROSITE" id="PS00606">
    <property type="entry name" value="KS3_1"/>
    <property type="match status" value="1"/>
</dbReference>
<reference evidence="13 14" key="1">
    <citation type="submission" date="2020-07" db="EMBL/GenBank/DDBJ databases">
        <authorList>
            <person name="Zhuang K."/>
            <person name="Ran Y."/>
        </authorList>
    </citation>
    <scope>NUCLEOTIDE SEQUENCE [LARGE SCALE GENOMIC DNA]</scope>
    <source>
        <strain evidence="13 14">WCH-YHL-001</strain>
    </source>
</reference>
<feature type="domain" description="Carrier" evidence="10">
    <location>
        <begin position="1643"/>
        <end position="1722"/>
    </location>
</feature>
<dbReference type="InterPro" id="IPR018201">
    <property type="entry name" value="Ketoacyl_synth_AS"/>
</dbReference>
<dbReference type="Pfam" id="PF08990">
    <property type="entry name" value="Docking"/>
    <property type="match status" value="1"/>
</dbReference>
<dbReference type="KEGG" id="nhu:H0264_22080"/>
<dbReference type="CDD" id="cd00833">
    <property type="entry name" value="PKS"/>
    <property type="match status" value="1"/>
</dbReference>
<dbReference type="Pfam" id="PF21089">
    <property type="entry name" value="PKS_DH_N"/>
    <property type="match status" value="1"/>
</dbReference>
<organism evidence="13 14">
    <name type="scientific">Nocardia huaxiensis</name>
    <dbReference type="NCBI Taxonomy" id="2755382"/>
    <lineage>
        <taxon>Bacteria</taxon>
        <taxon>Bacillati</taxon>
        <taxon>Actinomycetota</taxon>
        <taxon>Actinomycetes</taxon>
        <taxon>Mycobacteriales</taxon>
        <taxon>Nocardiaceae</taxon>
        <taxon>Nocardia</taxon>
    </lineage>
</organism>
<dbReference type="InterPro" id="IPR020806">
    <property type="entry name" value="PKS_PP-bd"/>
</dbReference>
<dbReference type="PROSITE" id="PS52019">
    <property type="entry name" value="PKS_MFAS_DH"/>
    <property type="match status" value="1"/>
</dbReference>
<accession>A0A7D6ZEA2</accession>
<dbReference type="SUPFAM" id="SSF53901">
    <property type="entry name" value="Thiolase-like"/>
    <property type="match status" value="1"/>
</dbReference>
<dbReference type="EMBL" id="CP059399">
    <property type="protein sequence ID" value="QLY28087.1"/>
    <property type="molecule type" value="Genomic_DNA"/>
</dbReference>
<dbReference type="SMART" id="SM01294">
    <property type="entry name" value="PKS_PP_betabranch"/>
    <property type="match status" value="1"/>
</dbReference>
<dbReference type="InterPro" id="IPR014031">
    <property type="entry name" value="Ketoacyl_synth_C"/>
</dbReference>
<keyword evidence="4" id="KW-0597">Phosphoprotein</keyword>
<evidence type="ECO:0000256" key="8">
    <source>
        <dbReference type="ARBA" id="ARBA00023315"/>
    </source>
</evidence>
<dbReference type="Gene3D" id="3.10.129.110">
    <property type="entry name" value="Polyketide synthase dehydratase"/>
    <property type="match status" value="1"/>
</dbReference>
<dbReference type="PROSITE" id="PS52004">
    <property type="entry name" value="KS3_2"/>
    <property type="match status" value="1"/>
</dbReference>